<dbReference type="InterPro" id="IPR029062">
    <property type="entry name" value="Class_I_gatase-like"/>
</dbReference>
<dbReference type="GO" id="GO:0033969">
    <property type="term" value="F:gamma-glutamyl-gamma-aminobutyrate hydrolase activity"/>
    <property type="evidence" value="ECO:0007669"/>
    <property type="project" value="TreeGrafter"/>
</dbReference>
<gene>
    <name evidence="1" type="ORF">SAMN02746089_00547</name>
</gene>
<dbReference type="FunFam" id="3.40.50.880:FF:000030">
    <property type="entry name" value="Gamma-glutamyl-gamma-aminobutyrate hydrolase PuuD"/>
    <property type="match status" value="1"/>
</dbReference>
<dbReference type="STRING" id="1121256.SAMN02746089_00547"/>
<dbReference type="GO" id="GO:0016740">
    <property type="term" value="F:transferase activity"/>
    <property type="evidence" value="ECO:0007669"/>
    <property type="project" value="UniProtKB-KW"/>
</dbReference>
<dbReference type="InterPro" id="IPR044668">
    <property type="entry name" value="PuuD-like"/>
</dbReference>
<accession>A0A1M4V0A1</accession>
<keyword evidence="1" id="KW-0808">Transferase</keyword>
<dbReference type="PANTHER" id="PTHR43235:SF1">
    <property type="entry name" value="GLUTAMINE AMIDOTRANSFERASE PB2B2.05-RELATED"/>
    <property type="match status" value="1"/>
</dbReference>
<keyword evidence="1" id="KW-0315">Glutamine amidotransferase</keyword>
<dbReference type="Pfam" id="PF07722">
    <property type="entry name" value="Peptidase_C26"/>
    <property type="match status" value="1"/>
</dbReference>
<dbReference type="AlphaFoldDB" id="A0A1M4V0A1"/>
<dbReference type="RefSeq" id="WP_073341566.1">
    <property type="nucleotide sequence ID" value="NZ_FQVH01000003.1"/>
</dbReference>
<evidence type="ECO:0000313" key="1">
    <source>
        <dbReference type="EMBL" id="SHE62375.1"/>
    </source>
</evidence>
<dbReference type="PROSITE" id="PS51273">
    <property type="entry name" value="GATASE_TYPE_1"/>
    <property type="match status" value="1"/>
</dbReference>
<dbReference type="GO" id="GO:0005829">
    <property type="term" value="C:cytosol"/>
    <property type="evidence" value="ECO:0007669"/>
    <property type="project" value="TreeGrafter"/>
</dbReference>
<organism evidence="1 2">
    <name type="scientific">Caldanaerobius fijiensis DSM 17918</name>
    <dbReference type="NCBI Taxonomy" id="1121256"/>
    <lineage>
        <taxon>Bacteria</taxon>
        <taxon>Bacillati</taxon>
        <taxon>Bacillota</taxon>
        <taxon>Clostridia</taxon>
        <taxon>Thermoanaerobacterales</taxon>
        <taxon>Thermoanaerobacteraceae</taxon>
        <taxon>Caldanaerobius</taxon>
    </lineage>
</organism>
<keyword evidence="2" id="KW-1185">Reference proteome</keyword>
<dbReference type="Proteomes" id="UP000184088">
    <property type="component" value="Unassembled WGS sequence"/>
</dbReference>
<dbReference type="SUPFAM" id="SSF52317">
    <property type="entry name" value="Class I glutamine amidotransferase-like"/>
    <property type="match status" value="1"/>
</dbReference>
<dbReference type="OrthoDB" id="9813383at2"/>
<dbReference type="InterPro" id="IPR011697">
    <property type="entry name" value="Peptidase_C26"/>
</dbReference>
<dbReference type="GO" id="GO:0006598">
    <property type="term" value="P:polyamine catabolic process"/>
    <property type="evidence" value="ECO:0007669"/>
    <property type="project" value="TreeGrafter"/>
</dbReference>
<protein>
    <submittedName>
        <fullName evidence="1">Putative glutamine amidotransferase</fullName>
    </submittedName>
</protein>
<dbReference type="Gene3D" id="3.40.50.880">
    <property type="match status" value="1"/>
</dbReference>
<proteinExistence type="predicted"/>
<name>A0A1M4V0A1_9THEO</name>
<dbReference type="EMBL" id="FQVH01000003">
    <property type="protein sequence ID" value="SHE62375.1"/>
    <property type="molecule type" value="Genomic_DNA"/>
</dbReference>
<reference evidence="1 2" key="1">
    <citation type="submission" date="2016-11" db="EMBL/GenBank/DDBJ databases">
        <authorList>
            <person name="Jaros S."/>
            <person name="Januszkiewicz K."/>
            <person name="Wedrychowicz H."/>
        </authorList>
    </citation>
    <scope>NUCLEOTIDE SEQUENCE [LARGE SCALE GENOMIC DNA]</scope>
    <source>
        <strain evidence="1 2">DSM 17918</strain>
    </source>
</reference>
<sequence length="233" mass="25847">MKPVIGLTSSYDYNKGYSYLKSGYYSAISNAGGVPVILPVTDDAEYPEDIVENIHGLLLTGGCDVDPALYGELPCRHLGMVSPERDRMEIRLVKLCIEKDIPILAICRGIQVLNVALGGTLYQDIPSQIDGAIMHEQGEIPTYYGIHSVRIDENSLLYKVIGNKNLIVNSFHHQSVKLVAPCLKAVAWSEDGVIEAVEGIGFKFVLGVQWHPERMWSKSPENFKIFKDFVGHI</sequence>
<dbReference type="PANTHER" id="PTHR43235">
    <property type="entry name" value="GLUTAMINE AMIDOTRANSFERASE PB2B2.05-RELATED"/>
    <property type="match status" value="1"/>
</dbReference>
<dbReference type="CDD" id="cd01745">
    <property type="entry name" value="GATase1_2"/>
    <property type="match status" value="1"/>
</dbReference>
<evidence type="ECO:0000313" key="2">
    <source>
        <dbReference type="Proteomes" id="UP000184088"/>
    </source>
</evidence>